<evidence type="ECO:0008006" key="3">
    <source>
        <dbReference type="Google" id="ProtNLM"/>
    </source>
</evidence>
<protein>
    <recommendedName>
        <fullName evidence="3">Htaa protein</fullName>
    </recommendedName>
</protein>
<accession>A0ABW1IWX4</accession>
<keyword evidence="2" id="KW-1185">Reference proteome</keyword>
<evidence type="ECO:0000313" key="1">
    <source>
        <dbReference type="EMBL" id="MFC5992969.1"/>
    </source>
</evidence>
<gene>
    <name evidence="1" type="ORF">ACFQE5_01940</name>
</gene>
<comment type="caution">
    <text evidence="1">The sequence shown here is derived from an EMBL/GenBank/DDBJ whole genome shotgun (WGS) entry which is preliminary data.</text>
</comment>
<evidence type="ECO:0000313" key="2">
    <source>
        <dbReference type="Proteomes" id="UP001596302"/>
    </source>
</evidence>
<sequence>MPTTGPVYAGAAAAVAQTWTGLGNATGGPDNATATWTSGTRSTTGTVELSGFGLHAVLPPGGDATSVMVTVRSSVSDTFRITSHTAQLYLGGTPVGSPTTLTKQTGLTDQAFVVPGPIPYAQLADLRVRVSGTKGVQTTTTTVAVDAVWVEVSYEQPSTTHEQTGGAAARAAAGGWRLVTGPTGYALSGAAAAAVSAAGAKTVTPAATHGTAGGAASAAAGSGTVVVTAAVTHAQTGGAASAAAG</sequence>
<reference evidence="2" key="1">
    <citation type="journal article" date="2019" name="Int. J. Syst. Evol. Microbiol.">
        <title>The Global Catalogue of Microorganisms (GCM) 10K type strain sequencing project: providing services to taxonomists for standard genome sequencing and annotation.</title>
        <authorList>
            <consortium name="The Broad Institute Genomics Platform"/>
            <consortium name="The Broad Institute Genome Sequencing Center for Infectious Disease"/>
            <person name="Wu L."/>
            <person name="Ma J."/>
        </authorList>
    </citation>
    <scope>NUCLEOTIDE SEQUENCE [LARGE SCALE GENOMIC DNA]</scope>
    <source>
        <strain evidence="2">CCM 8391</strain>
    </source>
</reference>
<name>A0ABW1IWX4_9PSEU</name>
<proteinExistence type="predicted"/>
<dbReference type="Proteomes" id="UP001596302">
    <property type="component" value="Unassembled WGS sequence"/>
</dbReference>
<feature type="non-terminal residue" evidence="1">
    <location>
        <position position="245"/>
    </location>
</feature>
<organism evidence="1 2">
    <name type="scientific">Pseudonocardia hispaniensis</name>
    <dbReference type="NCBI Taxonomy" id="904933"/>
    <lineage>
        <taxon>Bacteria</taxon>
        <taxon>Bacillati</taxon>
        <taxon>Actinomycetota</taxon>
        <taxon>Actinomycetes</taxon>
        <taxon>Pseudonocardiales</taxon>
        <taxon>Pseudonocardiaceae</taxon>
        <taxon>Pseudonocardia</taxon>
    </lineage>
</organism>
<dbReference type="EMBL" id="JBHSQW010000002">
    <property type="protein sequence ID" value="MFC5992969.1"/>
    <property type="molecule type" value="Genomic_DNA"/>
</dbReference>